<feature type="transmembrane region" description="Helical" evidence="5">
    <location>
        <begin position="314"/>
        <end position="333"/>
    </location>
</feature>
<dbReference type="PROSITE" id="PS50850">
    <property type="entry name" value="MFS"/>
    <property type="match status" value="1"/>
</dbReference>
<keyword evidence="4 5" id="KW-0472">Membrane</keyword>
<gene>
    <name evidence="7" type="ORF">CLV37_105253</name>
</gene>
<dbReference type="Pfam" id="PF07690">
    <property type="entry name" value="MFS_1"/>
    <property type="match status" value="1"/>
</dbReference>
<evidence type="ECO:0000256" key="1">
    <source>
        <dbReference type="ARBA" id="ARBA00004651"/>
    </source>
</evidence>
<dbReference type="PANTHER" id="PTHR23514:SF13">
    <property type="entry name" value="INNER MEMBRANE PROTEIN YBJJ"/>
    <property type="match status" value="1"/>
</dbReference>
<feature type="domain" description="Major facilitator superfamily (MFS) profile" evidence="6">
    <location>
        <begin position="1"/>
        <end position="401"/>
    </location>
</feature>
<keyword evidence="8" id="KW-1185">Reference proteome</keyword>
<evidence type="ECO:0000259" key="6">
    <source>
        <dbReference type="PROSITE" id="PS50850"/>
    </source>
</evidence>
<evidence type="ECO:0000256" key="2">
    <source>
        <dbReference type="ARBA" id="ARBA00022692"/>
    </source>
</evidence>
<dbReference type="GO" id="GO:0022857">
    <property type="term" value="F:transmembrane transporter activity"/>
    <property type="evidence" value="ECO:0007669"/>
    <property type="project" value="InterPro"/>
</dbReference>
<dbReference type="InterPro" id="IPR036259">
    <property type="entry name" value="MFS_trans_sf"/>
</dbReference>
<reference evidence="7 8" key="1">
    <citation type="submission" date="2018-03" db="EMBL/GenBank/DDBJ databases">
        <title>Genomic Encyclopedia of Archaeal and Bacterial Type Strains, Phase II (KMG-II): from individual species to whole genera.</title>
        <authorList>
            <person name="Goeker M."/>
        </authorList>
    </citation>
    <scope>NUCLEOTIDE SEQUENCE [LARGE SCALE GENOMIC DNA]</scope>
    <source>
        <strain evidence="7 8">DSM 19711</strain>
    </source>
</reference>
<organism evidence="7 8">
    <name type="scientific">Kineococcus rhizosphaerae</name>
    <dbReference type="NCBI Taxonomy" id="559628"/>
    <lineage>
        <taxon>Bacteria</taxon>
        <taxon>Bacillati</taxon>
        <taxon>Actinomycetota</taxon>
        <taxon>Actinomycetes</taxon>
        <taxon>Kineosporiales</taxon>
        <taxon>Kineosporiaceae</taxon>
        <taxon>Kineococcus</taxon>
    </lineage>
</organism>
<accession>A0A2T0R4P0</accession>
<dbReference type="GO" id="GO:0005886">
    <property type="term" value="C:plasma membrane"/>
    <property type="evidence" value="ECO:0007669"/>
    <property type="project" value="UniProtKB-SubCell"/>
</dbReference>
<feature type="transmembrane region" description="Helical" evidence="5">
    <location>
        <begin position="54"/>
        <end position="75"/>
    </location>
</feature>
<dbReference type="Proteomes" id="UP000238083">
    <property type="component" value="Unassembled WGS sequence"/>
</dbReference>
<dbReference type="PANTHER" id="PTHR23514">
    <property type="entry name" value="BYPASS OF STOP CODON PROTEIN 6"/>
    <property type="match status" value="1"/>
</dbReference>
<dbReference type="CDD" id="cd17393">
    <property type="entry name" value="MFS_MosC_like"/>
    <property type="match status" value="1"/>
</dbReference>
<feature type="transmembrane region" description="Helical" evidence="5">
    <location>
        <begin position="82"/>
        <end position="104"/>
    </location>
</feature>
<feature type="transmembrane region" description="Helical" evidence="5">
    <location>
        <begin position="16"/>
        <end position="34"/>
    </location>
</feature>
<dbReference type="InterPro" id="IPR011701">
    <property type="entry name" value="MFS"/>
</dbReference>
<feature type="transmembrane region" description="Helical" evidence="5">
    <location>
        <begin position="149"/>
        <end position="170"/>
    </location>
</feature>
<dbReference type="AlphaFoldDB" id="A0A2T0R4P0"/>
<evidence type="ECO:0000313" key="7">
    <source>
        <dbReference type="EMBL" id="PRY15325.1"/>
    </source>
</evidence>
<dbReference type="RefSeq" id="WP_106210625.1">
    <property type="nucleotide sequence ID" value="NZ_PVZF01000005.1"/>
</dbReference>
<comment type="subcellular location">
    <subcellularLocation>
        <location evidence="1">Cell membrane</location>
        <topology evidence="1">Multi-pass membrane protein</topology>
    </subcellularLocation>
</comment>
<feature type="transmembrane region" description="Helical" evidence="5">
    <location>
        <begin position="110"/>
        <end position="128"/>
    </location>
</feature>
<evidence type="ECO:0000313" key="8">
    <source>
        <dbReference type="Proteomes" id="UP000238083"/>
    </source>
</evidence>
<protein>
    <submittedName>
        <fullName evidence="7">Putative MFS family arabinose efflux permease</fullName>
    </submittedName>
</protein>
<keyword evidence="2 5" id="KW-0812">Transmembrane</keyword>
<feature type="transmembrane region" description="Helical" evidence="5">
    <location>
        <begin position="345"/>
        <end position="362"/>
    </location>
</feature>
<dbReference type="InterPro" id="IPR020846">
    <property type="entry name" value="MFS_dom"/>
</dbReference>
<dbReference type="EMBL" id="PVZF01000005">
    <property type="protein sequence ID" value="PRY15325.1"/>
    <property type="molecule type" value="Genomic_DNA"/>
</dbReference>
<dbReference type="SUPFAM" id="SSF103473">
    <property type="entry name" value="MFS general substrate transporter"/>
    <property type="match status" value="1"/>
</dbReference>
<dbReference type="Gene3D" id="1.20.1250.20">
    <property type="entry name" value="MFS general substrate transporter like domains"/>
    <property type="match status" value="2"/>
</dbReference>
<dbReference type="OrthoDB" id="9809599at2"/>
<evidence type="ECO:0000256" key="4">
    <source>
        <dbReference type="ARBA" id="ARBA00023136"/>
    </source>
</evidence>
<comment type="caution">
    <text evidence="7">The sequence shown here is derived from an EMBL/GenBank/DDBJ whole genome shotgun (WGS) entry which is preliminary data.</text>
</comment>
<feature type="transmembrane region" description="Helical" evidence="5">
    <location>
        <begin position="290"/>
        <end position="308"/>
    </location>
</feature>
<sequence length="403" mass="39818">MTSGTTTLDRHALNRWRGAVTACFAIGGVALSTWGPRLPALRADLDLDTGGLGVLLAGVTVGSVAGLLAAAPAIARFGARRAIPGVVVLVALAIAAVGVGSGVFHSVPAVAVAFVVAGFSIGCLDVMINIDGAAVEAAAGRTLMPMMHAAWSGGAALGSGIGAACAGLGVSPTGQFTGEAVLLVLVAGFVARSVPVGARAGEVAPEGSPGRRVLTWLRGWADLKLLLIGLVMLGAELGEGSANNWLTLAAKDGHGLAAATAALFFTAFAVAEMTARLLGGPLVDRFGRVATVRATTALGIVGVALFVLGRHPALVLVGVLLWAVGVSMGFPLGMSAAAASGSNPAARVSVVASIGYFANLAGPPTVGFVAQGTGLLPALWLIAVVMVAGFAAAGSMRVTTPAR</sequence>
<feature type="transmembrane region" description="Helical" evidence="5">
    <location>
        <begin position="374"/>
        <end position="393"/>
    </location>
</feature>
<keyword evidence="3 5" id="KW-1133">Transmembrane helix</keyword>
<proteinExistence type="predicted"/>
<feature type="transmembrane region" description="Helical" evidence="5">
    <location>
        <begin position="255"/>
        <end position="278"/>
    </location>
</feature>
<feature type="transmembrane region" description="Helical" evidence="5">
    <location>
        <begin position="176"/>
        <end position="194"/>
    </location>
</feature>
<name>A0A2T0R4P0_9ACTN</name>
<evidence type="ECO:0000256" key="3">
    <source>
        <dbReference type="ARBA" id="ARBA00022989"/>
    </source>
</evidence>
<dbReference type="InterPro" id="IPR051788">
    <property type="entry name" value="MFS_Transporter"/>
</dbReference>
<evidence type="ECO:0000256" key="5">
    <source>
        <dbReference type="SAM" id="Phobius"/>
    </source>
</evidence>
<feature type="transmembrane region" description="Helical" evidence="5">
    <location>
        <begin position="215"/>
        <end position="235"/>
    </location>
</feature>